<evidence type="ECO:0000256" key="14">
    <source>
        <dbReference type="ARBA" id="ARBA00033289"/>
    </source>
</evidence>
<keyword evidence="18" id="KW-1185">Reference proteome</keyword>
<evidence type="ECO:0000256" key="5">
    <source>
        <dbReference type="ARBA" id="ARBA00022692"/>
    </source>
</evidence>
<feature type="signal peptide" evidence="16">
    <location>
        <begin position="1"/>
        <end position="18"/>
    </location>
</feature>
<dbReference type="InterPro" id="IPR013783">
    <property type="entry name" value="Ig-like_fold"/>
</dbReference>
<keyword evidence="8 15" id="KW-1133">Transmembrane helix</keyword>
<dbReference type="PANTHER" id="PTHR10613:SF0">
    <property type="entry name" value="LEUKOCYTE SURFACE ANTIGEN CD47"/>
    <property type="match status" value="1"/>
</dbReference>
<name>A0ABM2XVG0_MESAU</name>
<dbReference type="PROSITE" id="PS50835">
    <property type="entry name" value="IG_LIKE"/>
    <property type="match status" value="1"/>
</dbReference>
<keyword evidence="11" id="KW-0325">Glycoprotein</keyword>
<dbReference type="Pfam" id="PF08204">
    <property type="entry name" value="V-set_CD47"/>
    <property type="match status" value="1"/>
</dbReference>
<evidence type="ECO:0000256" key="2">
    <source>
        <dbReference type="ARBA" id="ARBA00015454"/>
    </source>
</evidence>
<dbReference type="Pfam" id="PF04549">
    <property type="entry name" value="CD47"/>
    <property type="match status" value="1"/>
</dbReference>
<evidence type="ECO:0000256" key="16">
    <source>
        <dbReference type="SAM" id="SignalP"/>
    </source>
</evidence>
<evidence type="ECO:0000259" key="17">
    <source>
        <dbReference type="PROSITE" id="PS50835"/>
    </source>
</evidence>
<dbReference type="InterPro" id="IPR013147">
    <property type="entry name" value="CD47-like_TM"/>
</dbReference>
<dbReference type="InterPro" id="IPR037805">
    <property type="entry name" value="IgV_CD47"/>
</dbReference>
<evidence type="ECO:0000313" key="18">
    <source>
        <dbReference type="Proteomes" id="UP000886700"/>
    </source>
</evidence>
<keyword evidence="13" id="KW-0393">Immunoglobulin domain</keyword>
<evidence type="ECO:0000256" key="8">
    <source>
        <dbReference type="ARBA" id="ARBA00022989"/>
    </source>
</evidence>
<keyword evidence="3" id="KW-1003">Cell membrane</keyword>
<feature type="transmembrane region" description="Helical" evidence="15">
    <location>
        <begin position="268"/>
        <end position="287"/>
    </location>
</feature>
<dbReference type="InterPro" id="IPR013270">
    <property type="entry name" value="CD47_Vset"/>
</dbReference>
<keyword evidence="7" id="KW-0130">Cell adhesion</keyword>
<evidence type="ECO:0000256" key="13">
    <source>
        <dbReference type="ARBA" id="ARBA00023319"/>
    </source>
</evidence>
<gene>
    <name evidence="19" type="primary">LOC121141936</name>
</gene>
<evidence type="ECO:0000256" key="15">
    <source>
        <dbReference type="SAM" id="Phobius"/>
    </source>
</evidence>
<evidence type="ECO:0000256" key="10">
    <source>
        <dbReference type="ARBA" id="ARBA00023157"/>
    </source>
</evidence>
<dbReference type="PANTHER" id="PTHR10613">
    <property type="entry name" value="LEUKOCYTE SURFACE ANTIGEN CD47"/>
    <property type="match status" value="1"/>
</dbReference>
<dbReference type="Gene3D" id="2.60.40.10">
    <property type="entry name" value="Immunoglobulins"/>
    <property type="match status" value="1"/>
</dbReference>
<feature type="transmembrane region" description="Helical" evidence="15">
    <location>
        <begin position="205"/>
        <end position="223"/>
    </location>
</feature>
<accession>A0ABM2XVG0</accession>
<feature type="transmembrane region" description="Helical" evidence="15">
    <location>
        <begin position="173"/>
        <end position="199"/>
    </location>
</feature>
<keyword evidence="4" id="KW-0597">Phosphoprotein</keyword>
<dbReference type="InterPro" id="IPR006704">
    <property type="entry name" value="CD47"/>
</dbReference>
<feature type="transmembrane region" description="Helical" evidence="15">
    <location>
        <begin position="235"/>
        <end position="256"/>
    </location>
</feature>
<protein>
    <recommendedName>
        <fullName evidence="2">Leukocyte surface antigen CD47</fullName>
    </recommendedName>
    <alternativeName>
        <fullName evidence="14">Integrin-associated protein</fullName>
    </alternativeName>
</protein>
<evidence type="ECO:0000256" key="12">
    <source>
        <dbReference type="ARBA" id="ARBA00023283"/>
    </source>
</evidence>
<feature type="domain" description="Ig-like" evidence="17">
    <location>
        <begin position="3"/>
        <end position="128"/>
    </location>
</feature>
<dbReference type="CDD" id="cd16090">
    <property type="entry name" value="IgV_CD47"/>
    <property type="match status" value="1"/>
</dbReference>
<reference evidence="19" key="1">
    <citation type="submission" date="2025-08" db="UniProtKB">
        <authorList>
            <consortium name="RefSeq"/>
        </authorList>
    </citation>
    <scope>IDENTIFICATION</scope>
    <source>
        <tissue evidence="19">Liver</tissue>
    </source>
</reference>
<feature type="transmembrane region" description="Helical" evidence="15">
    <location>
        <begin position="140"/>
        <end position="161"/>
    </location>
</feature>
<dbReference type="Proteomes" id="UP000886700">
    <property type="component" value="Unplaced"/>
</dbReference>
<evidence type="ECO:0000256" key="11">
    <source>
        <dbReference type="ARBA" id="ARBA00023180"/>
    </source>
</evidence>
<dbReference type="RefSeq" id="XP_040606663.1">
    <property type="nucleotide sequence ID" value="XM_040750729.1"/>
</dbReference>
<sequence length="353" mass="39374">MWPLVAALLLSSLCCGSAQLLFKNINSVTARHCNKFVVIPCYVTNLQTEDINDLSLIWRFGNTSVLIFQGYGNTFSRYPMFSSATISTSAFLKGNASLKLKKNEAKAGNYICEVTELNREGKKMVELKYQASWFAVSETILIIIFPFLTILLFWVQFAILLRKYKSNPMNKKTIVLSTAGILMTVIIIVGAILFIPGSYSKMKSYGLIFFVSPTLMPVFLQYYKFKPAIGRTLHAMIIFTVVQALGFVLIMAGMYLTVTECEPKYGPLLILGLAIITLVELLGLIYMKWLGILNPTILVQTRTSDVCTIPSDTGSPVVFLIAGIFLFPKDTVFPKLVWTLAFLQVPTRMLGQG</sequence>
<keyword evidence="10" id="KW-1015">Disulfide bond</keyword>
<evidence type="ECO:0000256" key="3">
    <source>
        <dbReference type="ARBA" id="ARBA00022475"/>
    </source>
</evidence>
<evidence type="ECO:0000313" key="19">
    <source>
        <dbReference type="RefSeq" id="XP_040606663.1"/>
    </source>
</evidence>
<keyword evidence="6 16" id="KW-0732">Signal</keyword>
<evidence type="ECO:0000256" key="1">
    <source>
        <dbReference type="ARBA" id="ARBA00004651"/>
    </source>
</evidence>
<dbReference type="InterPro" id="IPR007110">
    <property type="entry name" value="Ig-like_dom"/>
</dbReference>
<evidence type="ECO:0000256" key="4">
    <source>
        <dbReference type="ARBA" id="ARBA00022553"/>
    </source>
</evidence>
<evidence type="ECO:0000256" key="6">
    <source>
        <dbReference type="ARBA" id="ARBA00022729"/>
    </source>
</evidence>
<keyword evidence="12" id="KW-0873">Pyrrolidone carboxylic acid</keyword>
<feature type="chain" id="PRO_5046568269" description="Leukocyte surface antigen CD47" evidence="16">
    <location>
        <begin position="19"/>
        <end position="353"/>
    </location>
</feature>
<comment type="subcellular location">
    <subcellularLocation>
        <location evidence="1">Cell membrane</location>
        <topology evidence="1">Multi-pass membrane protein</topology>
    </subcellularLocation>
</comment>
<keyword evidence="5 15" id="KW-0812">Transmembrane</keyword>
<evidence type="ECO:0000256" key="9">
    <source>
        <dbReference type="ARBA" id="ARBA00023136"/>
    </source>
</evidence>
<organism evidence="18 19">
    <name type="scientific">Mesocricetus auratus</name>
    <name type="common">Golden hamster</name>
    <dbReference type="NCBI Taxonomy" id="10036"/>
    <lineage>
        <taxon>Eukaryota</taxon>
        <taxon>Metazoa</taxon>
        <taxon>Chordata</taxon>
        <taxon>Craniata</taxon>
        <taxon>Vertebrata</taxon>
        <taxon>Euteleostomi</taxon>
        <taxon>Mammalia</taxon>
        <taxon>Eutheria</taxon>
        <taxon>Euarchontoglires</taxon>
        <taxon>Glires</taxon>
        <taxon>Rodentia</taxon>
        <taxon>Myomorpha</taxon>
        <taxon>Muroidea</taxon>
        <taxon>Cricetidae</taxon>
        <taxon>Cricetinae</taxon>
        <taxon>Mesocricetus</taxon>
    </lineage>
</organism>
<evidence type="ECO:0000256" key="7">
    <source>
        <dbReference type="ARBA" id="ARBA00022889"/>
    </source>
</evidence>
<proteinExistence type="predicted"/>
<keyword evidence="9 15" id="KW-0472">Membrane</keyword>
<dbReference type="GeneID" id="121141936"/>